<gene>
    <name evidence="1" type="ORF">HPBE_LOCUS20000</name>
</gene>
<name>A0A3P8C9R6_HELPZ</name>
<organism evidence="1">
    <name type="scientific">Heligmosomoides polygyrus</name>
    <name type="common">Parasitic roundworm</name>
    <dbReference type="NCBI Taxonomy" id="6339"/>
    <lineage>
        <taxon>Eukaryota</taxon>
        <taxon>Metazoa</taxon>
        <taxon>Ecdysozoa</taxon>
        <taxon>Nematoda</taxon>
        <taxon>Chromadorea</taxon>
        <taxon>Rhabditida</taxon>
        <taxon>Rhabditina</taxon>
        <taxon>Rhabditomorpha</taxon>
        <taxon>Strongyloidea</taxon>
        <taxon>Heligmosomidae</taxon>
        <taxon>Heligmosomoides</taxon>
    </lineage>
</organism>
<evidence type="ECO:0000313" key="1">
    <source>
        <dbReference type="EMBL" id="VDP17818.1"/>
    </source>
</evidence>
<proteinExistence type="predicted"/>
<protein>
    <submittedName>
        <fullName evidence="1">Uncharacterized protein</fullName>
    </submittedName>
</protein>
<reference evidence="1" key="1">
    <citation type="submission" date="2018-11" db="EMBL/GenBank/DDBJ databases">
        <authorList>
            <consortium name="Pathogen Informatics"/>
        </authorList>
    </citation>
    <scope>NUCLEOTIDE SEQUENCE [LARGE SCALE GENOMIC DNA]</scope>
</reference>
<dbReference type="EMBL" id="UZAH01031788">
    <property type="protein sequence ID" value="VDP17818.1"/>
    <property type="molecule type" value="Genomic_DNA"/>
</dbReference>
<accession>A0A3P8C9R6</accession>
<dbReference type="AlphaFoldDB" id="A0A3P8C9R6"/>
<sequence length="125" mass="14216">MIRFGKRSPAAPLIRIPLFQECNFSNVVEFHWAANRMLARDVSFLLHSNIDSLYMETPRLGVHGVSVVRQYVQDFVFGRAKQSKCEIHCRGMAVQYWCTWGAEKTNTAEWGAEKTNTAATVHGEP</sequence>